<dbReference type="NCBIfam" id="TIGR00214">
    <property type="entry name" value="lipB"/>
    <property type="match status" value="1"/>
</dbReference>
<feature type="active site" description="Acyl-thioester intermediate" evidence="5">
    <location>
        <position position="241"/>
    </location>
</feature>
<comment type="subcellular location">
    <subcellularLocation>
        <location evidence="5">Cytoplasm</location>
    </subcellularLocation>
</comment>
<dbReference type="InterPro" id="IPR045864">
    <property type="entry name" value="aa-tRNA-synth_II/BPL/LPL"/>
</dbReference>
<feature type="binding site" evidence="5">
    <location>
        <begin position="223"/>
        <end position="225"/>
    </location>
    <ligand>
        <name>substrate</name>
    </ligand>
</feature>
<feature type="domain" description="BPL/LPL catalytic" evidence="7">
    <location>
        <begin position="101"/>
        <end position="280"/>
    </location>
</feature>
<dbReference type="NCBIfam" id="NF010925">
    <property type="entry name" value="PRK14345.1"/>
    <property type="match status" value="1"/>
</dbReference>
<accession>A0ABS1B615</accession>
<feature type="compositionally biased region" description="Basic and acidic residues" evidence="6">
    <location>
        <begin position="1"/>
        <end position="11"/>
    </location>
</feature>
<evidence type="ECO:0000256" key="3">
    <source>
        <dbReference type="ARBA" id="ARBA00023315"/>
    </source>
</evidence>
<feature type="binding site" evidence="5">
    <location>
        <begin position="210"/>
        <end position="212"/>
    </location>
    <ligand>
        <name>substrate</name>
    </ligand>
</feature>
<comment type="catalytic activity">
    <reaction evidence="5">
        <text>octanoyl-[ACP] + L-lysyl-[protein] = N(6)-octanoyl-L-lysyl-[protein] + holo-[ACP] + H(+)</text>
        <dbReference type="Rhea" id="RHEA:17665"/>
        <dbReference type="Rhea" id="RHEA-COMP:9636"/>
        <dbReference type="Rhea" id="RHEA-COMP:9685"/>
        <dbReference type="Rhea" id="RHEA-COMP:9752"/>
        <dbReference type="Rhea" id="RHEA-COMP:9928"/>
        <dbReference type="ChEBI" id="CHEBI:15378"/>
        <dbReference type="ChEBI" id="CHEBI:29969"/>
        <dbReference type="ChEBI" id="CHEBI:64479"/>
        <dbReference type="ChEBI" id="CHEBI:78463"/>
        <dbReference type="ChEBI" id="CHEBI:78809"/>
        <dbReference type="EC" id="2.3.1.181"/>
    </reaction>
</comment>
<dbReference type="GO" id="GO:0016740">
    <property type="term" value="F:transferase activity"/>
    <property type="evidence" value="ECO:0007669"/>
    <property type="project" value="UniProtKB-KW"/>
</dbReference>
<comment type="function">
    <text evidence="4 5">Catalyzes the transfer of endogenously produced octanoic acid from octanoyl-acyl-carrier-protein onto the lipoyl domains of lipoate-dependent enzymes. Lipoyl-ACP can also act as a substrate although octanoyl-ACP is likely to be the physiological substrate.</text>
</comment>
<comment type="similarity">
    <text evidence="5">Belongs to the LipB family.</text>
</comment>
<reference evidence="8 9" key="1">
    <citation type="submission" date="2020-12" db="EMBL/GenBank/DDBJ databases">
        <title>Brachybacterium sp. MASK1Z-5, whole genome shotgun sequence.</title>
        <authorList>
            <person name="Tuo L."/>
        </authorList>
    </citation>
    <scope>NUCLEOTIDE SEQUENCE [LARGE SCALE GENOMIC DNA]</scope>
    <source>
        <strain evidence="8 9">MASK1Z-5</strain>
    </source>
</reference>
<dbReference type="CDD" id="cd16444">
    <property type="entry name" value="LipB"/>
    <property type="match status" value="1"/>
</dbReference>
<organism evidence="8 9">
    <name type="scientific">Brachybacterium halotolerans</name>
    <dbReference type="NCBI Taxonomy" id="2795215"/>
    <lineage>
        <taxon>Bacteria</taxon>
        <taxon>Bacillati</taxon>
        <taxon>Actinomycetota</taxon>
        <taxon>Actinomycetes</taxon>
        <taxon>Micrococcales</taxon>
        <taxon>Dermabacteraceae</taxon>
        <taxon>Brachybacterium</taxon>
    </lineage>
</organism>
<dbReference type="EC" id="2.3.1.181" evidence="5"/>
<proteinExistence type="inferred from homology"/>
<dbReference type="PROSITE" id="PS51733">
    <property type="entry name" value="BPL_LPL_CATALYTIC"/>
    <property type="match status" value="1"/>
</dbReference>
<sequence>MRSHGHSEHLRPVVPSSSSTIRRQRAGDGRLDARAEGPWTRRSAGARGGRLEGVLDVIRLGFSEDLPGGDQHEEFGLPPGPVEYHAAWDVQRQVHADVVAGRRPNSLILLEHQSVFTAGKLTAENERPRDGAPVVDIDRGGKITWHGPQQLVGYPIVTLPAPIDVVGFVRALEQALIGVASTFSLETEPVEGRSGVWVVREGEEDRKLAAIGMRVSKRTTMHGFALNCANDLTWAENVIPCGIDDAGVTSLSAELGRRVPVAEVIDVAEAAMTDLVAERTSPRSR</sequence>
<dbReference type="InterPro" id="IPR004143">
    <property type="entry name" value="BPL_LPL_catalytic"/>
</dbReference>
<feature type="region of interest" description="Disordered" evidence="6">
    <location>
        <begin position="1"/>
        <end position="46"/>
    </location>
</feature>
<dbReference type="Proteomes" id="UP000612352">
    <property type="component" value="Unassembled WGS sequence"/>
</dbReference>
<comment type="caution">
    <text evidence="8">The sequence shown here is derived from an EMBL/GenBank/DDBJ whole genome shotgun (WGS) entry which is preliminary data.</text>
</comment>
<dbReference type="InterPro" id="IPR000544">
    <property type="entry name" value="Octanoyltransferase"/>
</dbReference>
<comment type="pathway">
    <text evidence="1 5">Protein modification; protein lipoylation via endogenous pathway; protein N(6)-(lipoyl)lysine from octanoyl-[acyl-carrier-protein]: step 1/2.</text>
</comment>
<feature type="binding site" evidence="5">
    <location>
        <begin position="139"/>
        <end position="146"/>
    </location>
    <ligand>
        <name>substrate</name>
    </ligand>
</feature>
<comment type="miscellaneous">
    <text evidence="5">In the reaction, the free carboxyl group of octanoic acid is attached via an amide linkage to the epsilon-amino group of a specific lysine residue of lipoyl domains of lipoate-dependent enzymes.</text>
</comment>
<evidence type="ECO:0000256" key="2">
    <source>
        <dbReference type="ARBA" id="ARBA00022679"/>
    </source>
</evidence>
<gene>
    <name evidence="5 8" type="primary">lipB</name>
    <name evidence="8" type="ORF">I8D64_01515</name>
</gene>
<evidence type="ECO:0000313" key="8">
    <source>
        <dbReference type="EMBL" id="MBK0330084.1"/>
    </source>
</evidence>
<dbReference type="EMBL" id="JAEDAJ010000001">
    <property type="protein sequence ID" value="MBK0330084.1"/>
    <property type="molecule type" value="Genomic_DNA"/>
</dbReference>
<dbReference type="Pfam" id="PF21948">
    <property type="entry name" value="LplA-B_cat"/>
    <property type="match status" value="1"/>
</dbReference>
<keyword evidence="3 5" id="KW-0012">Acyltransferase</keyword>
<evidence type="ECO:0000256" key="5">
    <source>
        <dbReference type="HAMAP-Rule" id="MF_00013"/>
    </source>
</evidence>
<keyword evidence="9" id="KW-1185">Reference proteome</keyword>
<protein>
    <recommendedName>
        <fullName evidence="5">Octanoyltransferase</fullName>
        <ecNumber evidence="5">2.3.1.181</ecNumber>
    </recommendedName>
    <alternativeName>
        <fullName evidence="5">Lipoate-protein ligase B</fullName>
    </alternativeName>
    <alternativeName>
        <fullName evidence="5">Lipoyl/octanoyl transferase</fullName>
    </alternativeName>
    <alternativeName>
        <fullName evidence="5">Octanoyl-[acyl-carrier-protein]-protein N-octanoyltransferase</fullName>
    </alternativeName>
</protein>
<evidence type="ECO:0000256" key="4">
    <source>
        <dbReference type="ARBA" id="ARBA00024732"/>
    </source>
</evidence>
<evidence type="ECO:0000256" key="1">
    <source>
        <dbReference type="ARBA" id="ARBA00004821"/>
    </source>
</evidence>
<evidence type="ECO:0000256" key="6">
    <source>
        <dbReference type="SAM" id="MobiDB-lite"/>
    </source>
</evidence>
<feature type="site" description="Lowers pKa of active site Cys" evidence="5">
    <location>
        <position position="207"/>
    </location>
</feature>
<name>A0ABS1B615_9MICO</name>
<dbReference type="PANTHER" id="PTHR10993:SF7">
    <property type="entry name" value="LIPOYLTRANSFERASE 2, MITOCHONDRIAL-RELATED"/>
    <property type="match status" value="1"/>
</dbReference>
<evidence type="ECO:0000259" key="7">
    <source>
        <dbReference type="PROSITE" id="PS51733"/>
    </source>
</evidence>
<evidence type="ECO:0000313" key="9">
    <source>
        <dbReference type="Proteomes" id="UP000612352"/>
    </source>
</evidence>
<keyword evidence="5" id="KW-0963">Cytoplasm</keyword>
<dbReference type="PANTHER" id="PTHR10993">
    <property type="entry name" value="OCTANOYLTRANSFERASE"/>
    <property type="match status" value="1"/>
</dbReference>
<dbReference type="Gene3D" id="3.30.930.10">
    <property type="entry name" value="Bira Bifunctional Protein, Domain 2"/>
    <property type="match status" value="1"/>
</dbReference>
<dbReference type="SUPFAM" id="SSF55681">
    <property type="entry name" value="Class II aaRS and biotin synthetases"/>
    <property type="match status" value="1"/>
</dbReference>
<feature type="compositionally biased region" description="Basic and acidic residues" evidence="6">
    <location>
        <begin position="25"/>
        <end position="35"/>
    </location>
</feature>
<keyword evidence="2 5" id="KW-0808">Transferase</keyword>
<dbReference type="HAMAP" id="MF_00013">
    <property type="entry name" value="LipB"/>
    <property type="match status" value="1"/>
</dbReference>